<name>A0A8S5SS21_9CAUD</name>
<evidence type="ECO:0000313" key="1">
    <source>
        <dbReference type="EMBL" id="DAF53845.1"/>
    </source>
</evidence>
<sequence>MGSLDNNIRLIRNETVEGGNTKERIAETFDNIVAELGKKVDKVAGKILSSNDFTNELRQKLEGLQQIDTSGLLPKGGYTGTAQDLKNLIDAINRILQSDDTQLDQLQEIVTYIKQNKHILSTLGISNIAGLVEALAAKAEKDHNHDERYAPITHHHNEYAYRTHRHNKDDIDGLHANIATTDNVKTAIEGIQIGGRNLLRETKEFIVNGQPNYMGFTWSNNAGEIIAERFNGNVIRKITNADYRGIKAIIPPIVGRPVIISFWAKTTGKGKFINFATSNQSPPDNISASLVYSNNQTLINDGQWHRYTIYNPNGMYFHNNGGNGFIEFTEVSGEIYYSSIKIEIGNIPTDWSPAPEDFTTSEEVMRKITRTGYEVSTDTIIAQAQQNDTIFVKASCTLGLQNIEHLGSLSLIKTFDTGAVTFTCAGKTIIMKGDTQFNGGKGSTAVVSIHNNDCYIRISNV</sequence>
<protein>
    <submittedName>
        <fullName evidence="1">Neck appendage protein</fullName>
    </submittedName>
</protein>
<dbReference type="EMBL" id="BK032665">
    <property type="protein sequence ID" value="DAF53845.1"/>
    <property type="molecule type" value="Genomic_DNA"/>
</dbReference>
<accession>A0A8S5SS21</accession>
<proteinExistence type="predicted"/>
<reference evidence="1" key="1">
    <citation type="journal article" date="2021" name="Proc. Natl. Acad. Sci. U.S.A.">
        <title>A Catalog of Tens of Thousands of Viruses from Human Metagenomes Reveals Hidden Associations with Chronic Diseases.</title>
        <authorList>
            <person name="Tisza M.J."/>
            <person name="Buck C.B."/>
        </authorList>
    </citation>
    <scope>NUCLEOTIDE SEQUENCE</scope>
    <source>
        <strain evidence="1">Ctqv63</strain>
    </source>
</reference>
<organism evidence="1">
    <name type="scientific">Siphoviridae sp. ctqv63</name>
    <dbReference type="NCBI Taxonomy" id="2827950"/>
    <lineage>
        <taxon>Viruses</taxon>
        <taxon>Duplodnaviria</taxon>
        <taxon>Heunggongvirae</taxon>
        <taxon>Uroviricota</taxon>
        <taxon>Caudoviricetes</taxon>
    </lineage>
</organism>